<dbReference type="Gene3D" id="3.40.190.290">
    <property type="match status" value="1"/>
</dbReference>
<accession>A0AAQ1GF91</accession>
<keyword evidence="4" id="KW-0804">Transcription</keyword>
<dbReference type="GO" id="GO:0003677">
    <property type="term" value="F:DNA binding"/>
    <property type="evidence" value="ECO:0007669"/>
    <property type="project" value="UniProtKB-KW"/>
</dbReference>
<comment type="caution">
    <text evidence="7">The sequence shown here is derived from an EMBL/GenBank/DDBJ whole genome shotgun (WGS) entry which is preliminary data.</text>
</comment>
<feature type="domain" description="HTH lysR-type" evidence="6">
    <location>
        <begin position="5"/>
        <end position="62"/>
    </location>
</feature>
<dbReference type="InterPro" id="IPR036390">
    <property type="entry name" value="WH_DNA-bd_sf"/>
</dbReference>
<dbReference type="InterPro" id="IPR050950">
    <property type="entry name" value="HTH-type_LysR_regulators"/>
</dbReference>
<feature type="compositionally biased region" description="Low complexity" evidence="5">
    <location>
        <begin position="307"/>
        <end position="316"/>
    </location>
</feature>
<dbReference type="PANTHER" id="PTHR30419">
    <property type="entry name" value="HTH-TYPE TRANSCRIPTIONAL REGULATOR YBHD"/>
    <property type="match status" value="1"/>
</dbReference>
<evidence type="ECO:0000256" key="2">
    <source>
        <dbReference type="ARBA" id="ARBA00023015"/>
    </source>
</evidence>
<dbReference type="GO" id="GO:0005829">
    <property type="term" value="C:cytosol"/>
    <property type="evidence" value="ECO:0007669"/>
    <property type="project" value="TreeGrafter"/>
</dbReference>
<feature type="region of interest" description="Disordered" evidence="5">
    <location>
        <begin position="303"/>
        <end position="326"/>
    </location>
</feature>
<dbReference type="PROSITE" id="PS50931">
    <property type="entry name" value="HTH_LYSR"/>
    <property type="match status" value="1"/>
</dbReference>
<dbReference type="GO" id="GO:0003700">
    <property type="term" value="F:DNA-binding transcription factor activity"/>
    <property type="evidence" value="ECO:0007669"/>
    <property type="project" value="InterPro"/>
</dbReference>
<evidence type="ECO:0000313" key="8">
    <source>
        <dbReference type="Proteomes" id="UP000183529"/>
    </source>
</evidence>
<dbReference type="InterPro" id="IPR005119">
    <property type="entry name" value="LysR_subst-bd"/>
</dbReference>
<comment type="similarity">
    <text evidence="1">Belongs to the LysR transcriptional regulatory family.</text>
</comment>
<evidence type="ECO:0000256" key="5">
    <source>
        <dbReference type="SAM" id="MobiDB-lite"/>
    </source>
</evidence>
<evidence type="ECO:0000313" key="7">
    <source>
        <dbReference type="EMBL" id="SEJ60474.1"/>
    </source>
</evidence>
<evidence type="ECO:0000256" key="4">
    <source>
        <dbReference type="ARBA" id="ARBA00023163"/>
    </source>
</evidence>
<dbReference type="Pfam" id="PF03466">
    <property type="entry name" value="LysR_substrate"/>
    <property type="match status" value="1"/>
</dbReference>
<dbReference type="SUPFAM" id="SSF46785">
    <property type="entry name" value="Winged helix' DNA-binding domain"/>
    <property type="match status" value="1"/>
</dbReference>
<dbReference type="InterPro" id="IPR036388">
    <property type="entry name" value="WH-like_DNA-bd_sf"/>
</dbReference>
<feature type="compositionally biased region" description="Gly residues" evidence="5">
    <location>
        <begin position="317"/>
        <end position="326"/>
    </location>
</feature>
<reference evidence="7 8" key="1">
    <citation type="submission" date="2016-10" db="EMBL/GenBank/DDBJ databases">
        <authorList>
            <person name="Varghese N."/>
            <person name="Submissions S."/>
        </authorList>
    </citation>
    <scope>NUCLEOTIDE SEQUENCE [LARGE SCALE GENOMIC DNA]</scope>
    <source>
        <strain evidence="7 8">LMG 22274</strain>
    </source>
</reference>
<proteinExistence type="inferred from homology"/>
<protein>
    <submittedName>
        <fullName evidence="7">Transcriptional regulator, LysR family</fullName>
    </submittedName>
</protein>
<dbReference type="Proteomes" id="UP000183529">
    <property type="component" value="Unassembled WGS sequence"/>
</dbReference>
<evidence type="ECO:0000256" key="3">
    <source>
        <dbReference type="ARBA" id="ARBA00023125"/>
    </source>
</evidence>
<dbReference type="PANTHER" id="PTHR30419:SF8">
    <property type="entry name" value="NITROGEN ASSIMILATION TRANSCRIPTIONAL ACTIVATOR-RELATED"/>
    <property type="match status" value="1"/>
</dbReference>
<dbReference type="Gene3D" id="1.10.10.10">
    <property type="entry name" value="Winged helix-like DNA-binding domain superfamily/Winged helix DNA-binding domain"/>
    <property type="match status" value="1"/>
</dbReference>
<dbReference type="FunFam" id="1.10.10.10:FF:000001">
    <property type="entry name" value="LysR family transcriptional regulator"/>
    <property type="match status" value="1"/>
</dbReference>
<dbReference type="SUPFAM" id="SSF53850">
    <property type="entry name" value="Periplasmic binding protein-like II"/>
    <property type="match status" value="1"/>
</dbReference>
<dbReference type="PRINTS" id="PR00039">
    <property type="entry name" value="HTHLYSR"/>
</dbReference>
<dbReference type="RefSeq" id="WP_074983256.1">
    <property type="nucleotide sequence ID" value="NZ_MSDZ01000021.1"/>
</dbReference>
<evidence type="ECO:0000256" key="1">
    <source>
        <dbReference type="ARBA" id="ARBA00009437"/>
    </source>
</evidence>
<name>A0AAQ1GF91_9BURK</name>
<keyword evidence="3" id="KW-0238">DNA-binding</keyword>
<organism evidence="7 8">
    <name type="scientific">Paraburkholderia tropica</name>
    <dbReference type="NCBI Taxonomy" id="92647"/>
    <lineage>
        <taxon>Bacteria</taxon>
        <taxon>Pseudomonadati</taxon>
        <taxon>Pseudomonadota</taxon>
        <taxon>Betaproteobacteria</taxon>
        <taxon>Burkholderiales</taxon>
        <taxon>Burkholderiaceae</taxon>
        <taxon>Paraburkholderia</taxon>
    </lineage>
</organism>
<gene>
    <name evidence="7" type="ORF">SAMN05216550_106216</name>
</gene>
<sequence length="326" mass="34901">MVMNLQVRDLMYFAKVAELGHLGRAAEALHVTQPALSKCIDRLEENYGAALFERSGRGIRLTDAGRLLQERVRLVERTLDETQREIATLGAGLSGLVKVGAAATIAEFIMPTACRVLHEEAPAVVVELQIGMNDVLQDALRKRQLDVVIGPLGRHDDALVQIPILADDVVVAASATHPLAGKRATLEAMSACGWVLPAQSVATRQWLEAVFAAHGLPAPRAAVMTSSIAAVPRLIAETGLLSFISRRNLEAGRFTPALVELPNPVTTMTREFGVVHRNDDYLSPAARRLIEIVRAQHDEVTGTTETAAAKGRVKAGAAGGRANGGR</sequence>
<keyword evidence="2" id="KW-0805">Transcription regulation</keyword>
<dbReference type="EMBL" id="FNZM01000006">
    <property type="protein sequence ID" value="SEJ60474.1"/>
    <property type="molecule type" value="Genomic_DNA"/>
</dbReference>
<dbReference type="Pfam" id="PF00126">
    <property type="entry name" value="HTH_1"/>
    <property type="match status" value="1"/>
</dbReference>
<dbReference type="InterPro" id="IPR000847">
    <property type="entry name" value="LysR_HTH_N"/>
</dbReference>
<dbReference type="AlphaFoldDB" id="A0AAQ1GF91"/>
<evidence type="ECO:0000259" key="6">
    <source>
        <dbReference type="PROSITE" id="PS50931"/>
    </source>
</evidence>